<evidence type="ECO:0008006" key="18">
    <source>
        <dbReference type="Google" id="ProtNLM"/>
    </source>
</evidence>
<dbReference type="InterPro" id="IPR016169">
    <property type="entry name" value="FAD-bd_PCMH_sub2"/>
</dbReference>
<keyword evidence="11" id="KW-0411">Iron-sulfur</keyword>
<evidence type="ECO:0000256" key="3">
    <source>
        <dbReference type="ARBA" id="ARBA00006849"/>
    </source>
</evidence>
<accession>A0A2T7PJH9</accession>
<evidence type="ECO:0000256" key="6">
    <source>
        <dbReference type="ARBA" id="ARBA00022714"/>
    </source>
</evidence>
<dbReference type="Pfam" id="PF01799">
    <property type="entry name" value="Fer2_2"/>
    <property type="match status" value="3"/>
</dbReference>
<protein>
    <recommendedName>
        <fullName evidence="18">FAD-binding PCMH-type domain-containing protein</fullName>
    </recommendedName>
</protein>
<dbReference type="InterPro" id="IPR008274">
    <property type="entry name" value="AldOxase/xan_DH_MoCoBD1"/>
</dbReference>
<evidence type="ECO:0000256" key="4">
    <source>
        <dbReference type="ARBA" id="ARBA00022505"/>
    </source>
</evidence>
<proteinExistence type="inferred from homology"/>
<comment type="caution">
    <text evidence="16">The sequence shown here is derived from an EMBL/GenBank/DDBJ whole genome shotgun (WGS) entry which is preliminary data.</text>
</comment>
<keyword evidence="10" id="KW-0408">Iron</keyword>
<dbReference type="InterPro" id="IPR046867">
    <property type="entry name" value="AldOxase/xan_DH_MoCoBD2"/>
</dbReference>
<name>A0A2T7PJH9_POMCA</name>
<dbReference type="InterPro" id="IPR036683">
    <property type="entry name" value="CO_DH_flav_C_dom_sf"/>
</dbReference>
<feature type="domain" description="2Fe-2S ferredoxin-type" evidence="14">
    <location>
        <begin position="55"/>
        <end position="143"/>
    </location>
</feature>
<dbReference type="SMART" id="SM01092">
    <property type="entry name" value="CO_deh_flav_C"/>
    <property type="match status" value="3"/>
</dbReference>
<evidence type="ECO:0000256" key="2">
    <source>
        <dbReference type="ARBA" id="ARBA00001974"/>
    </source>
</evidence>
<dbReference type="SUPFAM" id="SSF54292">
    <property type="entry name" value="2Fe-2S ferredoxin-like"/>
    <property type="match status" value="3"/>
</dbReference>
<dbReference type="SUPFAM" id="SSF47741">
    <property type="entry name" value="CO dehydrogenase ISP C-domain like"/>
    <property type="match status" value="3"/>
</dbReference>
<keyword evidence="6" id="KW-0001">2Fe-2S</keyword>
<evidence type="ECO:0000256" key="7">
    <source>
        <dbReference type="ARBA" id="ARBA00022723"/>
    </source>
</evidence>
<dbReference type="InterPro" id="IPR002888">
    <property type="entry name" value="2Fe-2S-bd"/>
</dbReference>
<comment type="cofactor">
    <cofactor evidence="1">
        <name>Mo-molybdopterin</name>
        <dbReference type="ChEBI" id="CHEBI:71302"/>
    </cofactor>
</comment>
<feature type="domain" description="FAD-binding PCMH-type" evidence="15">
    <location>
        <begin position="2576"/>
        <end position="2779"/>
    </location>
</feature>
<evidence type="ECO:0000313" key="16">
    <source>
        <dbReference type="EMBL" id="PVD33595.1"/>
    </source>
</evidence>
<dbReference type="PANTHER" id="PTHR45444:SF3">
    <property type="entry name" value="XANTHINE DEHYDROGENASE"/>
    <property type="match status" value="1"/>
</dbReference>
<reference evidence="16 17" key="1">
    <citation type="submission" date="2018-04" db="EMBL/GenBank/DDBJ databases">
        <title>The genome of golden apple snail Pomacea canaliculata provides insight into stress tolerance and invasive adaptation.</title>
        <authorList>
            <person name="Liu C."/>
            <person name="Liu B."/>
            <person name="Ren Y."/>
            <person name="Zhang Y."/>
            <person name="Wang H."/>
            <person name="Li S."/>
            <person name="Jiang F."/>
            <person name="Yin L."/>
            <person name="Zhang G."/>
            <person name="Qian W."/>
            <person name="Fan W."/>
        </authorList>
    </citation>
    <scope>NUCLEOTIDE SEQUENCE [LARGE SCALE GENOMIC DNA]</scope>
    <source>
        <strain evidence="16">SZHN2017</strain>
        <tissue evidence="16">Muscle</tissue>
    </source>
</reference>
<dbReference type="InterPro" id="IPR002346">
    <property type="entry name" value="Mopterin_DH_FAD-bd"/>
</dbReference>
<dbReference type="InterPro" id="IPR012675">
    <property type="entry name" value="Beta-grasp_dom_sf"/>
</dbReference>
<keyword evidence="17" id="KW-1185">Reference proteome</keyword>
<evidence type="ECO:0000256" key="13">
    <source>
        <dbReference type="SAM" id="MobiDB-lite"/>
    </source>
</evidence>
<dbReference type="GO" id="GO:0005506">
    <property type="term" value="F:iron ion binding"/>
    <property type="evidence" value="ECO:0007669"/>
    <property type="project" value="InterPro"/>
</dbReference>
<sequence>MSGAAVCLAPPFVQCPACAERHELPLEERDKTEQSGNCIRCGFYFKLQLKQAASSTVTFSVNGTTYTVGDEYDPAMSLVEYLRTTDISKGTKQLCNEGGCGLCLVVVKLYEPVSRIEQLYAVNACLVLLYMCDGWEITTIEGLGNPRTGLHPIQHRLVQKNGSQCGFCSPGQIMNMYGLLQRNHQPTMEAVEDVYDTTICRCTGYRSIMDAMKSFASDAPPVLQGKMIDIETWFLLGSEPENVQEDWKEVWGKCAQRKEQGVSGVQDIVDNRDMKPQDLRIVGARAQWFKPTTLQGLYQLLQQYRTANYTLVFGNTGFGDGDGSQSQSSLEDFLSLDMKGKVIEAVFLPTYSDNKNSIRIYRVSQRLQTCYSHVIAGFNFKLDRASNYTVLERPTLVFQGISEQVNRAKMTESFLVGKELGNPQVIKDAISVMNIELAPVSDPGLASPVFRQNLAKSLFYRYVLDVCQNNASERYRSGGFPLTRPVSSGTQTFDTRRDEWPLTQPMTSVDADYQVSGLTRYLDDTLLSHTELYACFVISTQGNARIDSVDPRAALALPGVHRFIHSSDFPQGGKNNFVLYSKVPEEILCSGQVLYAGQPIGIIVADSNHIASTAASMVSVTYTNVQPPLLDIHKAIEQGSVFPDKPDPVVVGDADRAIRESARRVGGSVETGEQYQFHMETQISRCAPNDNGGMDVQATTQWVDLCTQTVASVLNIPHSSVTTEVVRLGGGFGAKISRNFLISGACALAAYIMQRPVRMVLDLHTNMKAIGRRDACFANYEAGFTEEGKLNGIKVDFYSDMGYNDADSSLDDISNFIDSCYSCNNWKLTTTAVKTNKPSMTYCRSPGSLQCQFVMDTIIEHVAKELNKDPVKFAKLTSHFEWNETGSLQHPGYRDTAGDVCWHCGRKQQVAAFNQTNRWKKRGLSLVPTRWGVNWAWAYYNVLVAIHSGDGTVSIAHGGIDMGQGINTKAVINCCTVLKARMQPVRAKMGNPTWLQLVDQCFKDGVDLSTQYYVRPTTEFKSRYNAYAAAITEAEVDILTGQSQIRRVDILYDCGESMNPEIDVGQVEGGFMMGLGYHLTEKIRYNPTTGVLITDGTWEYKPPLPKDQPIDFRVNLLKNTPNPLGVLSSKAVGEPPMMMSSSALFAIKHAVEAARAEIGQDTYFPLRHSSCPAAMSSQDGNELRHVQCPACSARQEPSSHQVEEGKYCGNCVTCGFYFRLRLPRASSSSVTFTVNGTQYTVGNEYDPATSLVEYLRSSAISKGTKQVCVEGGCGLVSGRRQTLRANQWSQTACLVRLYMCDGWEITTIEGLGNPRTGLHPIQRRLTQYNGSQCGFCSPGQIMNMYGLLQRNPQPTMEQVEDAYDATICRCTGYRPILDAMKSFASDAPPSLKGGMIDIEDLSLKMCKKTGKKCEGQCGHKMDREDCFSTNREKNPQTQLRIVGATSQWLKPTSLQDLRQLLRQHRDDRYRLVFGNTGFDLRGVQELYRIAFSPTMELGSKLSLDNIVELFKRSSSNPAMPYSSVFAEHLKKVANSGVRNLGSWAGNLMLKHLHPGFVSDVYAMLETIGAVLLIGDGYENRIQSSLEDFLELDMKGKLIEAVVLPAYRDNNNFIRMYRVSQRLQDCDGYVVAGFNFKLDRASNYTVLQRPTLVFQGVKDTLNRAKITEAFLVGKQLGVPQVLTDALRIMKVEFQPTTDIAFKSNLAASLLYRFVLEVCGDTVSERYRSGGFPLTRPVSSGTQTFATRREEWPLTQPLTTVDADYQVSGVSRFLDDTLLCQKELYASLVISKEGNARIASIDPQAALAMPGVHRFIQASDFPEGGRNDFALYAKHPEEILCSGQVEYAGQPIGIIVADNYDIANTAASMVNVTYTDVQQPLLDFHKAIEQKSFFADPINTVVVGDADRAIQESARHVRGSVETGEQYQFHMEAQISRCSPNDNGGMDVQATTQYIDQTAQTVAGVLNISHSSVNVEVVRLGGAFGAKITRNLLVTGACALAAHIMQRPVRMVLDLHTNMRALGRREPWLANYEVGFTEEGKLNGIKVDFYADSGHSNSYSCKNWKLTRTAVRTNKPTMSYCRAPGSLQAQFIMNTILEHVAKELNKDPTEVRKINLTKKEIWKNLLTLANRQRQVAEFNQANRWKKRGLSLVPTRYGLGVSHPYANVFVAIHHRDGTITIEHAGIEVGQGVNIKTIQVCAFELGVPMSLIRVAKTSSVTNANSRNTGGSATRRAQVLPDAEGPDGASAHDDDRPDLATAVQRCYEDGVDLTAHYYTNPYSEYSARYNAYGATVAEAEVDILTGQSQLRRVDLLYDCGESMNPEIDIGQIEGAFVMGLGFHLTEKIRYNADNGQLITDGTWARYRSRVTGQEEYHGTCISCGFYMKLRLQQGASDGVTFTVNGTQCTVTDKFSPTLSLNEYLRRTGVSRGTKQMCTEGGCGVCLVAVKLFEPVSATKQVYAVNSCLVPLHMCDGWEITTIEGLGNPRTGLHAIQERLAKYNGSQCGFCSPSQIINMYSLLQRNPMPTMKQVEDVFDTTICRCTGYRAIMDAMRSFASDAPSNLRGGMIDIEDLNPKMCKKSGKRCEGKCNNKSDKERCSRDRHQNDLPFTNVGTRSSGSNPPHCKSCTSCSISTARTSVFRELGPWMFNILIDIRGIQELYRIEFTPSLVWGANLTLTNIHDLCDKARSNASLPYAAVFAEHIKKVANNGVRNLASWAGNLMLKHKHPEFLSDLYVMLDLVGARLLIGDDTGNRSQCTLKEFLSLDMQGKIIEAAFLPTYTDTNNYIRLYRDDHGHVAAGFNMKLDRTNNCTVLQRPTIVFQGVSNTMNRAENTEAFLEGKQLGDPQVLKDCLNMLSMEISPVTDPTLQYRRSVAMSLFYKYVLDVCGDKVAQRYRSGGAIFERPVSSGTQSYDTRKEQWPLSQPMTSMDADYLAMPGVYKFIQASDIPAGGINNFSPLASTHEEFLSSGRVEYAGQPIGIIVADDPLTARSAASRVKVTYTNVQPPLLDTRTAINQKSFFPSQLDPVISGDPDTAIAQSARRLSGSVEVGDQYHFYMEAQSSRCAPNDNGGMDVQSTTQFIDRTTQAVAGLLNIPVNSVNLEVERLGGAFGGKITRNSLVAGACALAALIMQRPVRLVVDIHTNMKTMGKRLPVIGDYEVGFTEEGKLNGIKFAYYADCGHHDIDSGNVFVSKFIDNAYYCPNWNLKIVTVKTNKATNTALRAPEAVPCVYMMETIMEHIAKVLNKDPTEIKKLNLYQKGQFALNGTKLDYCNLTEIVSQIETSSDFEARKRQVAEFNQANRWRKRGISLIPSRYGVAWTNGNYSVFVAVYHADGSVTVEHGGIDLGHGINTKAKNIYLLFYVCAYELGIPLSLVRVKKSSSNVNANSFLTAGSKTTEMNCQGVIQCCQEINARMAPVRQRMATAAWKDIVTECHRLRIDLVAHAFTVPQSVYPCRYDVYMAAVAEAELDVLTGQFQINRVDILYDCGDSMNPEIDVGQIEGGFVLGMGCHLTEYSKFDPKTGVLLTDGTWLYKPPLPKDLPIDFRVALLKNAPNPMGVLRSKTVGEPPVPMSCCTVFAIKHAVEAARAEIGHDTYFTLNSPALLQQVQAACQVDPAQFTLGN</sequence>
<dbReference type="InterPro" id="IPR016166">
    <property type="entry name" value="FAD-bd_PCMH"/>
</dbReference>
<dbReference type="SUPFAM" id="SSF56003">
    <property type="entry name" value="Molybdenum cofactor-binding domain"/>
    <property type="match status" value="3"/>
</dbReference>
<dbReference type="GO" id="GO:0016491">
    <property type="term" value="F:oxidoreductase activity"/>
    <property type="evidence" value="ECO:0007669"/>
    <property type="project" value="UniProtKB-KW"/>
</dbReference>
<evidence type="ECO:0000259" key="14">
    <source>
        <dbReference type="PROSITE" id="PS51085"/>
    </source>
</evidence>
<evidence type="ECO:0000256" key="9">
    <source>
        <dbReference type="ARBA" id="ARBA00023002"/>
    </source>
</evidence>
<feature type="region of interest" description="Disordered" evidence="13">
    <location>
        <begin position="2218"/>
        <end position="2252"/>
    </location>
</feature>
<dbReference type="InterPro" id="IPR036884">
    <property type="entry name" value="2Fe-2S-bd_dom_sf"/>
</dbReference>
<dbReference type="PANTHER" id="PTHR45444">
    <property type="entry name" value="XANTHINE DEHYDROGENASE"/>
    <property type="match status" value="1"/>
</dbReference>
<comment type="similarity">
    <text evidence="3">Belongs to the xanthine dehydrogenase family.</text>
</comment>
<dbReference type="Pfam" id="PF20256">
    <property type="entry name" value="MoCoBD_2"/>
    <property type="match status" value="4"/>
</dbReference>
<organism evidence="16 17">
    <name type="scientific">Pomacea canaliculata</name>
    <name type="common">Golden apple snail</name>
    <dbReference type="NCBI Taxonomy" id="400727"/>
    <lineage>
        <taxon>Eukaryota</taxon>
        <taxon>Metazoa</taxon>
        <taxon>Spiralia</taxon>
        <taxon>Lophotrochozoa</taxon>
        <taxon>Mollusca</taxon>
        <taxon>Gastropoda</taxon>
        <taxon>Caenogastropoda</taxon>
        <taxon>Architaenioglossa</taxon>
        <taxon>Ampullarioidea</taxon>
        <taxon>Ampullariidae</taxon>
        <taxon>Pomacea</taxon>
    </lineage>
</organism>
<keyword evidence="9" id="KW-0560">Oxidoreductase</keyword>
<evidence type="ECO:0000256" key="8">
    <source>
        <dbReference type="ARBA" id="ARBA00022827"/>
    </source>
</evidence>
<dbReference type="InterPro" id="IPR016167">
    <property type="entry name" value="FAD-bd_PCMH_sub1"/>
</dbReference>
<evidence type="ECO:0000256" key="10">
    <source>
        <dbReference type="ARBA" id="ARBA00023004"/>
    </source>
</evidence>
<dbReference type="Gene3D" id="1.10.150.120">
    <property type="entry name" value="[2Fe-2S]-binding domain"/>
    <property type="match status" value="3"/>
</dbReference>
<dbReference type="InterPro" id="IPR036318">
    <property type="entry name" value="FAD-bd_PCMH-like_sf"/>
</dbReference>
<dbReference type="Pfam" id="PF00941">
    <property type="entry name" value="FAD_binding_5"/>
    <property type="match status" value="2"/>
</dbReference>
<dbReference type="PROSITE" id="PS51387">
    <property type="entry name" value="FAD_PCMH"/>
    <property type="match status" value="2"/>
</dbReference>
<dbReference type="Proteomes" id="UP000245119">
    <property type="component" value="Linkage Group LG3"/>
</dbReference>
<dbReference type="InterPro" id="IPR001041">
    <property type="entry name" value="2Fe-2S_ferredoxin-type"/>
</dbReference>
<gene>
    <name evidence="16" type="ORF">C0Q70_04852</name>
</gene>
<dbReference type="STRING" id="400727.A0A2T7PJH9"/>
<evidence type="ECO:0000313" key="17">
    <source>
        <dbReference type="Proteomes" id="UP000245119"/>
    </source>
</evidence>
<keyword evidence="8" id="KW-0274">FAD</keyword>
<feature type="domain" description="FAD-binding PCMH-type" evidence="15">
    <location>
        <begin position="1441"/>
        <end position="1608"/>
    </location>
</feature>
<comment type="cofactor">
    <cofactor evidence="12">
        <name>[2Fe-2S] cluster</name>
        <dbReference type="ChEBI" id="CHEBI:190135"/>
    </cofactor>
</comment>
<feature type="compositionally biased region" description="Polar residues" evidence="13">
    <location>
        <begin position="2218"/>
        <end position="2227"/>
    </location>
</feature>
<evidence type="ECO:0000256" key="5">
    <source>
        <dbReference type="ARBA" id="ARBA00022630"/>
    </source>
</evidence>
<dbReference type="InterPro" id="IPR000674">
    <property type="entry name" value="Ald_Oxase/Xan_DH_a/b"/>
</dbReference>
<evidence type="ECO:0000259" key="15">
    <source>
        <dbReference type="PROSITE" id="PS51387"/>
    </source>
</evidence>
<dbReference type="InterPro" id="IPR005107">
    <property type="entry name" value="CO_DH_flav_C"/>
</dbReference>
<keyword evidence="5" id="KW-0285">Flavoprotein</keyword>
<dbReference type="EMBL" id="PZQS01000003">
    <property type="protein sequence ID" value="PVD33595.1"/>
    <property type="molecule type" value="Genomic_DNA"/>
</dbReference>
<dbReference type="InterPro" id="IPR037165">
    <property type="entry name" value="AldOxase/xan_DH_Mopterin-bd_sf"/>
</dbReference>
<dbReference type="SUPFAM" id="SSF56176">
    <property type="entry name" value="FAD-binding/transporter-associated domain-like"/>
    <property type="match status" value="2"/>
</dbReference>
<dbReference type="InterPro" id="IPR006058">
    <property type="entry name" value="2Fe2S_fd_BS"/>
</dbReference>
<dbReference type="Gene3D" id="3.90.1170.50">
    <property type="entry name" value="Aldehyde oxidase/xanthine dehydrogenase, a/b hammerhead"/>
    <property type="match status" value="3"/>
</dbReference>
<dbReference type="SUPFAM" id="SSF54665">
    <property type="entry name" value="CO dehydrogenase molybdoprotein N-domain-like"/>
    <property type="match status" value="3"/>
</dbReference>
<dbReference type="FunFam" id="3.30.365.10:FF:000001">
    <property type="entry name" value="Xanthine dehydrogenase oxidase"/>
    <property type="match status" value="3"/>
</dbReference>
<comment type="cofactor">
    <cofactor evidence="2">
        <name>FAD</name>
        <dbReference type="ChEBI" id="CHEBI:57692"/>
    </cofactor>
</comment>
<dbReference type="GO" id="GO:0071949">
    <property type="term" value="F:FAD binding"/>
    <property type="evidence" value="ECO:0007669"/>
    <property type="project" value="InterPro"/>
</dbReference>
<dbReference type="SMART" id="SM01008">
    <property type="entry name" value="Ald_Xan_dh_C"/>
    <property type="match status" value="3"/>
</dbReference>
<dbReference type="InterPro" id="IPR036010">
    <property type="entry name" value="2Fe-2S_ferredoxin-like_sf"/>
</dbReference>
<dbReference type="InterPro" id="IPR016208">
    <property type="entry name" value="Ald_Oxase/xanthine_DH-like"/>
</dbReference>
<dbReference type="Pfam" id="PF01315">
    <property type="entry name" value="Ald_Xan_dh_C"/>
    <property type="match status" value="3"/>
</dbReference>
<dbReference type="PROSITE" id="PS00197">
    <property type="entry name" value="2FE2S_FER_1"/>
    <property type="match status" value="2"/>
</dbReference>
<dbReference type="InterPro" id="IPR036856">
    <property type="entry name" value="Ald_Oxase/Xan_DH_a/b_sf"/>
</dbReference>
<evidence type="ECO:0000256" key="11">
    <source>
        <dbReference type="ARBA" id="ARBA00023014"/>
    </source>
</evidence>
<evidence type="ECO:0000256" key="1">
    <source>
        <dbReference type="ARBA" id="ARBA00001924"/>
    </source>
</evidence>
<keyword evidence="7" id="KW-0479">Metal-binding</keyword>
<dbReference type="Gene3D" id="3.30.43.10">
    <property type="entry name" value="Uridine Diphospho-n-acetylenolpyruvylglucosamine Reductase, domain 2"/>
    <property type="match status" value="2"/>
</dbReference>
<keyword evidence="4" id="KW-0500">Molybdenum</keyword>
<dbReference type="SUPFAM" id="SSF55447">
    <property type="entry name" value="CO dehydrogenase flavoprotein C-terminal domain-like"/>
    <property type="match status" value="3"/>
</dbReference>
<evidence type="ECO:0000256" key="12">
    <source>
        <dbReference type="ARBA" id="ARBA00034078"/>
    </source>
</evidence>
<dbReference type="Gene3D" id="3.10.20.30">
    <property type="match status" value="3"/>
</dbReference>
<dbReference type="Gene3D" id="3.30.390.50">
    <property type="entry name" value="CO dehydrogenase flavoprotein, C-terminal domain"/>
    <property type="match status" value="3"/>
</dbReference>
<dbReference type="PROSITE" id="PS51085">
    <property type="entry name" value="2FE2S_FER_2"/>
    <property type="match status" value="1"/>
</dbReference>
<dbReference type="Gene3D" id="3.30.465.10">
    <property type="match status" value="2"/>
</dbReference>
<dbReference type="OrthoDB" id="8300278at2759"/>
<dbReference type="Pfam" id="PF03450">
    <property type="entry name" value="CO_deh_flav_C"/>
    <property type="match status" value="3"/>
</dbReference>
<dbReference type="GO" id="GO:0051537">
    <property type="term" value="F:2 iron, 2 sulfur cluster binding"/>
    <property type="evidence" value="ECO:0007669"/>
    <property type="project" value="UniProtKB-KW"/>
</dbReference>
<dbReference type="Pfam" id="PF02738">
    <property type="entry name" value="MoCoBD_1"/>
    <property type="match status" value="3"/>
</dbReference>
<dbReference type="Gene3D" id="3.30.365.10">
    <property type="entry name" value="Aldehyde oxidase/xanthine dehydrogenase, molybdopterin binding domain"/>
    <property type="match status" value="12"/>
</dbReference>
<dbReference type="CDD" id="cd00207">
    <property type="entry name" value="fer2"/>
    <property type="match status" value="1"/>
</dbReference>